<protein>
    <recommendedName>
        <fullName evidence="2">CN hydrolase domain-containing protein</fullName>
    </recommendedName>
</protein>
<evidence type="ECO:0000259" key="2">
    <source>
        <dbReference type="PROSITE" id="PS50263"/>
    </source>
</evidence>
<proteinExistence type="predicted"/>
<evidence type="ECO:0000313" key="3">
    <source>
        <dbReference type="EMBL" id="CAD8116054.1"/>
    </source>
</evidence>
<sequence>MLKKFKVACIQNAITATKTQTLALIQDQIKEAAKQGSKVCILGECFNSYYVKAQLQSNAEDFQKIGERETIDLMSEISKTLGIMIIGSIPEKSGDKMYNTAICLNNGQLLATYRKTHLFDIDIPGKITYKESLTFSAGNNYTIVETEYGKFGIGICYDIRFPELAQVMREKGCHFLIYPGSFNLTTGPLHWELLLKARAVDYQCYVAGVSSARYLGDDESVYKAWGHSTLLDPMAKILATCEHDPAVIISEIDLDYLEQVRQQIPVSQQRRNDIYELICKK</sequence>
<reference evidence="3" key="1">
    <citation type="submission" date="2021-01" db="EMBL/GenBank/DDBJ databases">
        <authorList>
            <consortium name="Genoscope - CEA"/>
            <person name="William W."/>
        </authorList>
    </citation>
    <scope>NUCLEOTIDE SEQUENCE</scope>
</reference>
<keyword evidence="1" id="KW-0378">Hydrolase</keyword>
<dbReference type="Proteomes" id="UP000692954">
    <property type="component" value="Unassembled WGS sequence"/>
</dbReference>
<dbReference type="GO" id="GO:0005739">
    <property type="term" value="C:mitochondrion"/>
    <property type="evidence" value="ECO:0007669"/>
    <property type="project" value="TreeGrafter"/>
</dbReference>
<comment type="caution">
    <text evidence="3">The sequence shown here is derived from an EMBL/GenBank/DDBJ whole genome shotgun (WGS) entry which is preliminary data.</text>
</comment>
<dbReference type="PROSITE" id="PS50263">
    <property type="entry name" value="CN_HYDROLASE"/>
    <property type="match status" value="1"/>
</dbReference>
<dbReference type="EMBL" id="CAJJDN010000110">
    <property type="protein sequence ID" value="CAD8116054.1"/>
    <property type="molecule type" value="Genomic_DNA"/>
</dbReference>
<gene>
    <name evidence="3" type="ORF">PSON_ATCC_30995.1.T1100018</name>
</gene>
<dbReference type="AlphaFoldDB" id="A0A8S1QLI4"/>
<dbReference type="Pfam" id="PF00795">
    <property type="entry name" value="CN_hydrolase"/>
    <property type="match status" value="1"/>
</dbReference>
<dbReference type="PROSITE" id="PS01227">
    <property type="entry name" value="UPF0012"/>
    <property type="match status" value="1"/>
</dbReference>
<dbReference type="PANTHER" id="PTHR23088:SF30">
    <property type="entry name" value="OMEGA-AMIDASE NIT2"/>
    <property type="match status" value="1"/>
</dbReference>
<name>A0A8S1QLI4_9CILI</name>
<dbReference type="InterPro" id="IPR045254">
    <property type="entry name" value="Nit1/2_C-N_Hydrolase"/>
</dbReference>
<dbReference type="PANTHER" id="PTHR23088">
    <property type="entry name" value="NITRILASE-RELATED"/>
    <property type="match status" value="1"/>
</dbReference>
<dbReference type="InterPro" id="IPR001110">
    <property type="entry name" value="UPF0012_CS"/>
</dbReference>
<evidence type="ECO:0000256" key="1">
    <source>
        <dbReference type="ARBA" id="ARBA00022801"/>
    </source>
</evidence>
<dbReference type="OrthoDB" id="10250282at2759"/>
<dbReference type="GO" id="GO:0050152">
    <property type="term" value="F:omega-amidase activity"/>
    <property type="evidence" value="ECO:0007669"/>
    <property type="project" value="TreeGrafter"/>
</dbReference>
<dbReference type="GO" id="GO:0006528">
    <property type="term" value="P:asparagine metabolic process"/>
    <property type="evidence" value="ECO:0007669"/>
    <property type="project" value="TreeGrafter"/>
</dbReference>
<dbReference type="GO" id="GO:0006107">
    <property type="term" value="P:oxaloacetate metabolic process"/>
    <property type="evidence" value="ECO:0007669"/>
    <property type="project" value="TreeGrafter"/>
</dbReference>
<dbReference type="CDD" id="cd07572">
    <property type="entry name" value="nit"/>
    <property type="match status" value="1"/>
</dbReference>
<keyword evidence="4" id="KW-1185">Reference proteome</keyword>
<accession>A0A8S1QLI4</accession>
<evidence type="ECO:0000313" key="4">
    <source>
        <dbReference type="Proteomes" id="UP000692954"/>
    </source>
</evidence>
<organism evidence="3 4">
    <name type="scientific">Paramecium sonneborni</name>
    <dbReference type="NCBI Taxonomy" id="65129"/>
    <lineage>
        <taxon>Eukaryota</taxon>
        <taxon>Sar</taxon>
        <taxon>Alveolata</taxon>
        <taxon>Ciliophora</taxon>
        <taxon>Intramacronucleata</taxon>
        <taxon>Oligohymenophorea</taxon>
        <taxon>Peniculida</taxon>
        <taxon>Parameciidae</taxon>
        <taxon>Paramecium</taxon>
    </lineage>
</organism>
<dbReference type="InterPro" id="IPR003010">
    <property type="entry name" value="C-N_Hydrolase"/>
</dbReference>
<feature type="domain" description="CN hydrolase" evidence="2">
    <location>
        <begin position="5"/>
        <end position="254"/>
    </location>
</feature>
<dbReference type="GO" id="GO:0006541">
    <property type="term" value="P:glutamine metabolic process"/>
    <property type="evidence" value="ECO:0007669"/>
    <property type="project" value="TreeGrafter"/>
</dbReference>